<comment type="caution">
    <text evidence="1">The sequence shown here is derived from an EMBL/GenBank/DDBJ whole genome shotgun (WGS) entry which is preliminary data.</text>
</comment>
<evidence type="ECO:0000313" key="1">
    <source>
        <dbReference type="EMBL" id="GAG12616.1"/>
    </source>
</evidence>
<organism evidence="1">
    <name type="scientific">marine sediment metagenome</name>
    <dbReference type="NCBI Taxonomy" id="412755"/>
    <lineage>
        <taxon>unclassified sequences</taxon>
        <taxon>metagenomes</taxon>
        <taxon>ecological metagenomes</taxon>
    </lineage>
</organism>
<gene>
    <name evidence="1" type="ORF">S01H1_37492</name>
</gene>
<feature type="non-terminal residue" evidence="1">
    <location>
        <position position="140"/>
    </location>
</feature>
<dbReference type="EMBL" id="BARS01023555">
    <property type="protein sequence ID" value="GAG12616.1"/>
    <property type="molecule type" value="Genomic_DNA"/>
</dbReference>
<protein>
    <recommendedName>
        <fullName evidence="2">Glycosyltransferase subfamily 4-like N-terminal domain-containing protein</fullName>
    </recommendedName>
</protein>
<reference evidence="1" key="1">
    <citation type="journal article" date="2014" name="Front. Microbiol.">
        <title>High frequency of phylogenetically diverse reductive dehalogenase-homologous genes in deep subseafloor sedimentary metagenomes.</title>
        <authorList>
            <person name="Kawai M."/>
            <person name="Futagami T."/>
            <person name="Toyoda A."/>
            <person name="Takaki Y."/>
            <person name="Nishi S."/>
            <person name="Hori S."/>
            <person name="Arai W."/>
            <person name="Tsubouchi T."/>
            <person name="Morono Y."/>
            <person name="Uchiyama I."/>
            <person name="Ito T."/>
            <person name="Fujiyama A."/>
            <person name="Inagaki F."/>
            <person name="Takami H."/>
        </authorList>
    </citation>
    <scope>NUCLEOTIDE SEQUENCE</scope>
    <source>
        <strain evidence="1">Expedition CK06-06</strain>
    </source>
</reference>
<sequence length="140" mass="16097">MKVLHLPVNIASQISVTVRALRDIGVDARGLVLKNATTQDGSCIECYSKLSRRKYPIRGRIQRVKWQRAVLKAIRWADVVHWYYGRGVLPRDFGLKYAAFLNKARIVEFWGSDIRIPEMASTDNPYAARMYQLYPRIANG</sequence>
<name>X0WIU5_9ZZZZ</name>
<dbReference type="AlphaFoldDB" id="X0WIU5"/>
<accession>X0WIU5</accession>
<proteinExistence type="predicted"/>
<evidence type="ECO:0008006" key="2">
    <source>
        <dbReference type="Google" id="ProtNLM"/>
    </source>
</evidence>